<reference evidence="1 2" key="1">
    <citation type="journal article" date="2011" name="Genome Biol.">
        <title>Comparative genome sequence analysis underscores mycoparasitism as the ancestral life style of Trichoderma.</title>
        <authorList>
            <person name="Kubicek C.P."/>
            <person name="Herrera-Estrella A."/>
            <person name="Seidl-Seiboth V."/>
            <person name="Martinez D.A."/>
            <person name="Druzhinina I.S."/>
            <person name="Thon M."/>
            <person name="Zeilinger S."/>
            <person name="Casas-Flores S."/>
            <person name="Horwitz B.A."/>
            <person name="Mukherjee P.K."/>
            <person name="Mukherjee M."/>
            <person name="Kredics L."/>
            <person name="Alcaraz L.D."/>
            <person name="Aerts A."/>
            <person name="Antal Z."/>
            <person name="Atanasova L."/>
            <person name="Cervantes-Badillo M.G."/>
            <person name="Challacombe J."/>
            <person name="Chertkov O."/>
            <person name="McCluskey K."/>
            <person name="Coulpier F."/>
            <person name="Deshpande N."/>
            <person name="von Doehren H."/>
            <person name="Ebbole D.J."/>
            <person name="Esquivel-Naranjo E.U."/>
            <person name="Fekete E."/>
            <person name="Flipphi M."/>
            <person name="Glaser F."/>
            <person name="Gomez-Rodriguez E.Y."/>
            <person name="Gruber S."/>
            <person name="Han C."/>
            <person name="Henrissat B."/>
            <person name="Hermosa R."/>
            <person name="Hernandez-Onate M."/>
            <person name="Karaffa L."/>
            <person name="Kosti I."/>
            <person name="Le Crom S."/>
            <person name="Lindquist E."/>
            <person name="Lucas S."/>
            <person name="Luebeck M."/>
            <person name="Luebeck P.S."/>
            <person name="Margeot A."/>
            <person name="Metz B."/>
            <person name="Misra M."/>
            <person name="Nevalainen H."/>
            <person name="Omann M."/>
            <person name="Packer N."/>
            <person name="Perrone G."/>
            <person name="Uresti-Rivera E.E."/>
            <person name="Salamov A."/>
            <person name="Schmoll M."/>
            <person name="Seiboth B."/>
            <person name="Shapiro H."/>
            <person name="Sukno S."/>
            <person name="Tamayo-Ramos J.A."/>
            <person name="Tisch D."/>
            <person name="Wiest A."/>
            <person name="Wilkinson H.H."/>
            <person name="Zhang M."/>
            <person name="Coutinho P.M."/>
            <person name="Kenerley C.M."/>
            <person name="Monte E."/>
            <person name="Baker S.E."/>
            <person name="Grigoriev I.V."/>
        </authorList>
    </citation>
    <scope>NUCLEOTIDE SEQUENCE [LARGE SCALE GENOMIC DNA]</scope>
    <source>
        <strain evidence="2">Gv29-8 / FGSC 10586</strain>
    </source>
</reference>
<gene>
    <name evidence="1" type="ORF">TRIVIDRAFT_199234</name>
</gene>
<dbReference type="RefSeq" id="XP_013958840.1">
    <property type="nucleotide sequence ID" value="XM_014103365.1"/>
</dbReference>
<dbReference type="OrthoDB" id="10666651at2759"/>
<evidence type="ECO:0000313" key="1">
    <source>
        <dbReference type="EMBL" id="EHK24637.1"/>
    </source>
</evidence>
<dbReference type="AlphaFoldDB" id="G9MMR9"/>
<dbReference type="Proteomes" id="UP000007115">
    <property type="component" value="Unassembled WGS sequence"/>
</dbReference>
<comment type="caution">
    <text evidence="1">The sequence shown here is derived from an EMBL/GenBank/DDBJ whole genome shotgun (WGS) entry which is preliminary data.</text>
</comment>
<dbReference type="InParanoid" id="G9MMR9"/>
<accession>G9MMR9</accession>
<keyword evidence="2" id="KW-1185">Reference proteome</keyword>
<proteinExistence type="predicted"/>
<protein>
    <submittedName>
        <fullName evidence="1">Uncharacterized protein</fullName>
    </submittedName>
</protein>
<sequence>MHEDGDGSSKSGSTAVIMGTGHYVRFDSCLSRPDDSHSRRQGSRQALRACVRQDGRFANQSSCRDNMGLDGFRAVIWLVPNPTLGSAGGTTSGLDLRTTTSTLLRPKHGWKDDACENPDPTQAWPLHAFSPKAAIPSLQPYRRHLLAVCFHSFSSSSPSSFLGPLFGLPIPASMSPAASTQHPEPRTQNPEPSRLKFATLRMGPFIAVDRPREESALVRPRHIEIPKQFELTKLHCSDSLALPAMSKADVRPWPSLNSADCNGFQLGLKSTSYEVPTVRAGVEPCIPDISTNFEYIQVYLGYRGSSKGGLKAVNQRLGIRPCEGSQLN</sequence>
<dbReference type="EMBL" id="ABDF02000004">
    <property type="protein sequence ID" value="EHK24637.1"/>
    <property type="molecule type" value="Genomic_DNA"/>
</dbReference>
<dbReference type="VEuPathDB" id="FungiDB:TRIVIDRAFT_199234"/>
<name>G9MMR9_HYPVG</name>
<dbReference type="GeneID" id="25790057"/>
<dbReference type="HOGENOM" id="CLU_847464_0_0_1"/>
<organism evidence="1 2">
    <name type="scientific">Hypocrea virens (strain Gv29-8 / FGSC 10586)</name>
    <name type="common">Gliocladium virens</name>
    <name type="synonym">Trichoderma virens</name>
    <dbReference type="NCBI Taxonomy" id="413071"/>
    <lineage>
        <taxon>Eukaryota</taxon>
        <taxon>Fungi</taxon>
        <taxon>Dikarya</taxon>
        <taxon>Ascomycota</taxon>
        <taxon>Pezizomycotina</taxon>
        <taxon>Sordariomycetes</taxon>
        <taxon>Hypocreomycetidae</taxon>
        <taxon>Hypocreales</taxon>
        <taxon>Hypocreaceae</taxon>
        <taxon>Trichoderma</taxon>
    </lineage>
</organism>
<evidence type="ECO:0000313" key="2">
    <source>
        <dbReference type="Proteomes" id="UP000007115"/>
    </source>
</evidence>